<keyword evidence="2" id="KW-1185">Reference proteome</keyword>
<dbReference type="Proteomes" id="UP000271031">
    <property type="component" value="Unassembled WGS sequence"/>
</dbReference>
<evidence type="ECO:0000313" key="2">
    <source>
        <dbReference type="Proteomes" id="UP000271031"/>
    </source>
</evidence>
<dbReference type="InterPro" id="IPR014347">
    <property type="entry name" value="Tautomerase/MIF_sf"/>
</dbReference>
<gene>
    <name evidence="1" type="ORF">EDM56_22075</name>
</gene>
<organism evidence="1 2">
    <name type="scientific">Brevibacillus fluminis</name>
    <dbReference type="NCBI Taxonomy" id="511487"/>
    <lineage>
        <taxon>Bacteria</taxon>
        <taxon>Bacillati</taxon>
        <taxon>Bacillota</taxon>
        <taxon>Bacilli</taxon>
        <taxon>Bacillales</taxon>
        <taxon>Paenibacillaceae</taxon>
        <taxon>Brevibacillus</taxon>
    </lineage>
</organism>
<protein>
    <submittedName>
        <fullName evidence="1">DUF1904 family protein</fullName>
    </submittedName>
</protein>
<dbReference type="OrthoDB" id="5397257at2"/>
<proteinExistence type="predicted"/>
<dbReference type="SUPFAM" id="SSF55331">
    <property type="entry name" value="Tautomerase/MIF"/>
    <property type="match status" value="1"/>
</dbReference>
<evidence type="ECO:0000313" key="1">
    <source>
        <dbReference type="EMBL" id="RNB83357.1"/>
    </source>
</evidence>
<dbReference type="InterPro" id="IPR015017">
    <property type="entry name" value="DUF1904"/>
</dbReference>
<dbReference type="Gene3D" id="3.30.429.10">
    <property type="entry name" value="Macrophage Migration Inhibitory Factor"/>
    <property type="match status" value="1"/>
</dbReference>
<dbReference type="AlphaFoldDB" id="A0A3M8D7I7"/>
<dbReference type="Pfam" id="PF08921">
    <property type="entry name" value="DUF1904"/>
    <property type="match status" value="1"/>
</dbReference>
<reference evidence="1 2" key="1">
    <citation type="submission" date="2018-10" db="EMBL/GenBank/DDBJ databases">
        <title>Phylogenomics of Brevibacillus.</title>
        <authorList>
            <person name="Dunlap C."/>
        </authorList>
    </citation>
    <scope>NUCLEOTIDE SEQUENCE [LARGE SCALE GENOMIC DNA]</scope>
    <source>
        <strain evidence="1 2">JCM 15716</strain>
    </source>
</reference>
<dbReference type="EMBL" id="RHHQ01000018">
    <property type="protein sequence ID" value="RNB83357.1"/>
    <property type="molecule type" value="Genomic_DNA"/>
</dbReference>
<dbReference type="RefSeq" id="WP_122920089.1">
    <property type="nucleotide sequence ID" value="NZ_RHHQ01000018.1"/>
</dbReference>
<accession>A0A3M8D7I7</accession>
<sequence>MPFLRFKGFDKEKLTAVAPQMIERFAAIAHIPEEIVKLELLMVEAINKTPLSLEIFMFQREQQVHDAIAAMMNQLLEEHGFANVHIFFIILNPSLYYKQGQPLKEVPRLPVPHS</sequence>
<comment type="caution">
    <text evidence="1">The sequence shown here is derived from an EMBL/GenBank/DDBJ whole genome shotgun (WGS) entry which is preliminary data.</text>
</comment>
<name>A0A3M8D7I7_9BACL</name>